<keyword evidence="4" id="KW-1185">Reference proteome</keyword>
<dbReference type="InterPro" id="IPR000008">
    <property type="entry name" value="C2_dom"/>
</dbReference>
<proteinExistence type="predicted"/>
<dbReference type="GO" id="GO:0035869">
    <property type="term" value="C:ciliary transition zone"/>
    <property type="evidence" value="ECO:0007669"/>
    <property type="project" value="TreeGrafter"/>
</dbReference>
<dbReference type="EMBL" id="OU895877">
    <property type="protein sequence ID" value="CAG9799417.1"/>
    <property type="molecule type" value="Genomic_DNA"/>
</dbReference>
<feature type="compositionally biased region" description="Basic and acidic residues" evidence="1">
    <location>
        <begin position="1"/>
        <end position="14"/>
    </location>
</feature>
<evidence type="ECO:0000259" key="2">
    <source>
        <dbReference type="PROSITE" id="PS50004"/>
    </source>
</evidence>
<dbReference type="PROSITE" id="PS50004">
    <property type="entry name" value="C2"/>
    <property type="match status" value="1"/>
</dbReference>
<reference evidence="3" key="2">
    <citation type="submission" date="2022-10" db="EMBL/GenBank/DDBJ databases">
        <authorList>
            <consortium name="ENA_rothamsted_submissions"/>
            <consortium name="culmorum"/>
            <person name="King R."/>
        </authorList>
    </citation>
    <scope>NUCLEOTIDE SEQUENCE</scope>
</reference>
<dbReference type="SUPFAM" id="SSF49562">
    <property type="entry name" value="C2 domain (Calcium/lipid-binding domain, CaLB)"/>
    <property type="match status" value="1"/>
</dbReference>
<dbReference type="PANTHER" id="PTHR20837:SF0">
    <property type="entry name" value="COILED-COIL AND C2 DOMAIN-CONTAINING PROTEIN 2A"/>
    <property type="match status" value="1"/>
</dbReference>
<dbReference type="Pfam" id="PF00168">
    <property type="entry name" value="C2"/>
    <property type="match status" value="1"/>
</dbReference>
<dbReference type="Proteomes" id="UP001153620">
    <property type="component" value="Chromosome 1"/>
</dbReference>
<dbReference type="Gene3D" id="2.60.40.150">
    <property type="entry name" value="C2 domain"/>
    <property type="match status" value="1"/>
</dbReference>
<evidence type="ECO:0000256" key="1">
    <source>
        <dbReference type="SAM" id="MobiDB-lite"/>
    </source>
</evidence>
<name>A0A9N9WNB4_9DIPT</name>
<dbReference type="InterPro" id="IPR056288">
    <property type="entry name" value="CEP76_C"/>
</dbReference>
<feature type="region of interest" description="Disordered" evidence="1">
    <location>
        <begin position="1"/>
        <end position="33"/>
    </location>
</feature>
<feature type="domain" description="C2" evidence="2">
    <location>
        <begin position="826"/>
        <end position="986"/>
    </location>
</feature>
<dbReference type="GO" id="GO:1905515">
    <property type="term" value="P:non-motile cilium assembly"/>
    <property type="evidence" value="ECO:0007669"/>
    <property type="project" value="TreeGrafter"/>
</dbReference>
<sequence length="1404" mass="164034">MSNEIKIKQKEKQKSKNTKKKQQQISKKQETKKIRKISEKYLKEDIQIENILKVKNLNDDDEYARNKQDEIDFFCDPFSSIPLYVEKLHKDEKVDDENETEKEDEEISHESDEQHSNNSSPNTHMASTYIGQDCETVVEKFELKRISFDEFELLFYPKPKSISLDKANDEEKNISCAEEDEDGIFSNDPPKIKRNSNMLLLLDRLNESNATELFNRKGELKSFEKIIDDDIYRLRCDRIFTPIYVPPTQMTFEPIEKVITEKKFLKIFITNLIFEQHKKFTNEHFAEKIVEKIFSEYERRQKFNVVGTLRTKLKKLREAKEESLNRSKVDEVSIIQQINVVRNKLHAEELYDQKILKSLLENWKHLKDIRAQQKYALTNTIIKIHKKDVDIEVLQTERQQQYDTELNEMINEEFEKYYIVKKRYKEQIKNISQPDKIIDSKEIVQKPKKPDIDKIVSQLNEIYDEISTNNPKLEIILIHNDQDKSKEKIKKLSKVSYSIELEVDGEVVGSTKSFKLNERFSIAIQSAFVLKLTKHIPEKLKLIIMETKSSIRKVTEIHLPLPEDDENFNEMEVIYFTFSSKQLQRRNSNVRFSSFRRNSSRRLISTSGNMGVKFGWINKDEEVQRDCVNDMIMPKKVEHHCDSISQDVLHRWFDQKLLNPLDPDAQKLVHYIVDNKNEEAQTNVSKGTSTIPENDLFRINEEELAFISEDEFNSIERFNILKARYQNVLNYKNKKLIPQLERELEFDKDKDTNIIDESLIADPIDLQRFRGRKYLRKVYEIITNHCENLNRDKMNTNILIGDEFPTFSSLSLAFFEMFGPKRPLKPTRRVTSSRASCKLNEVTNFNIVVTVVRATNVPIRCEETQTSSRKSSTLSNQATSKFTPFKNSSVHPHVFVALSLKDHHHTCRTSSSEGTNPMWNEQLSLPLSIDSNDAKRSLSIDLYDEVIEDLTDNVAEVYQRITSKWLGTLKIPIINICTNQRIEGTFEISIPSVLVGYTKPKFSPADHQTPIVIESLPDLSKKTHISLFISLEPSVEIPQLISSGLECIEVIHVEQHIKMWFEQLKLEFPLRTKKWSPLVTLLSGKRACITRLLHPLPFPFEKNDSTEQMIRRFVSLIPTQHDASTTHSSCTSLNGVWLSNYHILGLMTSSNKDLGVLLACFYLELGYPAWLILGSSTTCGESCFVLIRETNEFFIIDPSSGRKYNSKDIYCPLIKCYCLVNQYNVWANIQREQRVFMTQFDINKSFDWRPLFQKVVDIPNGTIHDGNFHYERSFETKDLQRTIHGKIIKKINSWRSHRKTVWNRYVSENLKPILIRLENDICLENDLEDHSEILKTLFANHKVIGFTINSKYSNLSSIVTEIKNTGIHLNLDNKVEFALNVYVREYANNVLSVWIFLMSLIPKT</sequence>
<evidence type="ECO:0000313" key="3">
    <source>
        <dbReference type="EMBL" id="CAG9799417.1"/>
    </source>
</evidence>
<dbReference type="InterPro" id="IPR056290">
    <property type="entry name" value="CEPT76/DRC7_peptidase-like_dom"/>
</dbReference>
<dbReference type="Pfam" id="PF24656">
    <property type="entry name" value="CEPT76_peptidase"/>
    <property type="match status" value="1"/>
</dbReference>
<feature type="compositionally biased region" description="Polar residues" evidence="1">
    <location>
        <begin position="116"/>
        <end position="126"/>
    </location>
</feature>
<evidence type="ECO:0000313" key="4">
    <source>
        <dbReference type="Proteomes" id="UP001153620"/>
    </source>
</evidence>
<accession>A0A9N9WNB4</accession>
<feature type="compositionally biased region" description="Acidic residues" evidence="1">
    <location>
        <begin position="94"/>
        <end position="107"/>
    </location>
</feature>
<dbReference type="GO" id="GO:1904491">
    <property type="term" value="P:protein localization to ciliary transition zone"/>
    <property type="evidence" value="ECO:0007669"/>
    <property type="project" value="TreeGrafter"/>
</dbReference>
<feature type="region of interest" description="Disordered" evidence="1">
    <location>
        <begin position="92"/>
        <end position="126"/>
    </location>
</feature>
<protein>
    <recommendedName>
        <fullName evidence="2">C2 domain-containing protein</fullName>
    </recommendedName>
</protein>
<dbReference type="Pfam" id="PF24652">
    <property type="entry name" value="CEP76_C"/>
    <property type="match status" value="1"/>
</dbReference>
<dbReference type="Pfam" id="PF15625">
    <property type="entry name" value="CC2D2AN-C2"/>
    <property type="match status" value="1"/>
</dbReference>
<gene>
    <name evidence="3" type="ORF">CHIRRI_LOCUS2384</name>
</gene>
<dbReference type="OrthoDB" id="2162143at2759"/>
<dbReference type="InterPro" id="IPR028928">
    <property type="entry name" value="CC2D2AN-C2"/>
</dbReference>
<dbReference type="InterPro" id="IPR052434">
    <property type="entry name" value="Tectonic-like_complex_comp"/>
</dbReference>
<organism evidence="3 4">
    <name type="scientific">Chironomus riparius</name>
    <dbReference type="NCBI Taxonomy" id="315576"/>
    <lineage>
        <taxon>Eukaryota</taxon>
        <taxon>Metazoa</taxon>
        <taxon>Ecdysozoa</taxon>
        <taxon>Arthropoda</taxon>
        <taxon>Hexapoda</taxon>
        <taxon>Insecta</taxon>
        <taxon>Pterygota</taxon>
        <taxon>Neoptera</taxon>
        <taxon>Endopterygota</taxon>
        <taxon>Diptera</taxon>
        <taxon>Nematocera</taxon>
        <taxon>Chironomoidea</taxon>
        <taxon>Chironomidae</taxon>
        <taxon>Chironominae</taxon>
        <taxon>Chironomus</taxon>
    </lineage>
</organism>
<reference evidence="3" key="1">
    <citation type="submission" date="2022-01" db="EMBL/GenBank/DDBJ databases">
        <authorList>
            <person name="King R."/>
        </authorList>
    </citation>
    <scope>NUCLEOTIDE SEQUENCE</scope>
</reference>
<dbReference type="PANTHER" id="PTHR20837">
    <property type="entry name" value="CENTROSOMAL PROTEIN-RELATED"/>
    <property type="match status" value="1"/>
</dbReference>
<dbReference type="InterPro" id="IPR035892">
    <property type="entry name" value="C2_domain_sf"/>
</dbReference>
<dbReference type="SMART" id="SM00239">
    <property type="entry name" value="C2"/>
    <property type="match status" value="1"/>
</dbReference>